<protein>
    <submittedName>
        <fullName evidence="1">Uncharacterized protein (TIGR02569 family)</fullName>
    </submittedName>
</protein>
<comment type="caution">
    <text evidence="1">The sequence shown here is derived from an EMBL/GenBank/DDBJ whole genome shotgun (WGS) entry which is preliminary data.</text>
</comment>
<organism evidence="1 2">
    <name type="scientific">Couchioplanes caeruleus</name>
    <dbReference type="NCBI Taxonomy" id="56438"/>
    <lineage>
        <taxon>Bacteria</taxon>
        <taxon>Bacillati</taxon>
        <taxon>Actinomycetota</taxon>
        <taxon>Actinomycetes</taxon>
        <taxon>Micromonosporales</taxon>
        <taxon>Micromonosporaceae</taxon>
        <taxon>Couchioplanes</taxon>
    </lineage>
</organism>
<dbReference type="Proteomes" id="UP000271683">
    <property type="component" value="Unassembled WGS sequence"/>
</dbReference>
<reference evidence="1 2" key="1">
    <citation type="submission" date="2018-11" db="EMBL/GenBank/DDBJ databases">
        <title>Sequencing the genomes of 1000 actinobacteria strains.</title>
        <authorList>
            <person name="Klenk H.-P."/>
        </authorList>
    </citation>
    <scope>NUCLEOTIDE SEQUENCE [LARGE SCALE GENOMIC DNA]</scope>
    <source>
        <strain evidence="1 2">DSM 43634</strain>
    </source>
</reference>
<proteinExistence type="predicted"/>
<accession>A0A3N1GH01</accession>
<dbReference type="SUPFAM" id="SSF56112">
    <property type="entry name" value="Protein kinase-like (PK-like)"/>
    <property type="match status" value="1"/>
</dbReference>
<dbReference type="EMBL" id="RJKL01000001">
    <property type="protein sequence ID" value="ROP29396.1"/>
    <property type="molecule type" value="Genomic_DNA"/>
</dbReference>
<dbReference type="InterPro" id="IPR013402">
    <property type="entry name" value="CHP02569"/>
</dbReference>
<dbReference type="NCBIfam" id="TIGR02569">
    <property type="entry name" value="TIGR02569_actnb"/>
    <property type="match status" value="1"/>
</dbReference>
<name>A0A3N1GH01_9ACTN</name>
<evidence type="ECO:0000313" key="2">
    <source>
        <dbReference type="Proteomes" id="UP000271683"/>
    </source>
</evidence>
<sequence>MGRFAEVAVDPSAGRFNESMEDRRPPAEVLRAFGATADPVRLAGGKGGTWRAGDVVLKPAEGDDAVRWRSEILATLPESPCFRIARPIRAATGDWLADGWEAACAVAGQPDQRRVDDVVRTGSAFHEAVAHLPRPGFLDTRSDPWAYGERLAWDRLRHRSGHPEASGPTRAGGDAEPLLGSLLAVRRPVHLPDQIVHGDLLGNVLFADGLPPAVIDWSAYWRPPAWASAVAVVDAMVWHGAGFDAALRWSHLPAWGQLLVRATIFRLATWAVAGWTSEPMDAYEPVVRKVIGYVGPTV</sequence>
<gene>
    <name evidence="1" type="ORF">EDD30_2189</name>
</gene>
<dbReference type="AlphaFoldDB" id="A0A3N1GH01"/>
<dbReference type="InterPro" id="IPR011009">
    <property type="entry name" value="Kinase-like_dom_sf"/>
</dbReference>
<evidence type="ECO:0000313" key="1">
    <source>
        <dbReference type="EMBL" id="ROP29396.1"/>
    </source>
</evidence>